<accession>A0A1I6RUS5</accession>
<dbReference type="PANTHER" id="PTHR43685">
    <property type="entry name" value="GLYCOSYLTRANSFERASE"/>
    <property type="match status" value="1"/>
</dbReference>
<dbReference type="Pfam" id="PF00535">
    <property type="entry name" value="Glycos_transf_2"/>
    <property type="match status" value="1"/>
</dbReference>
<feature type="domain" description="Glycosyltransferase 2-like" evidence="1">
    <location>
        <begin position="11"/>
        <end position="174"/>
    </location>
</feature>
<dbReference type="InterPro" id="IPR001173">
    <property type="entry name" value="Glyco_trans_2-like"/>
</dbReference>
<name>A0A1I6RUS5_9EURY</name>
<evidence type="ECO:0000259" key="1">
    <source>
        <dbReference type="Pfam" id="PF00535"/>
    </source>
</evidence>
<protein>
    <submittedName>
        <fullName evidence="2">Glycosyl transferase family 2</fullName>
    </submittedName>
</protein>
<sequence>MTTDQMRTKVSVIVPVYNDPNGIQTTLESLLSQEYKGYKIHPIDNDSTDQTRKVIHNIESDHCNLVQSFEEIDIQSSYAARNTGIKHSSGDILLFLDADMWVEEAWIEDMVSALESRDCDYLGCNVKIVPDTDSPTFWERYEQALSFPVESYLEHKHFAPTCALAVRREVFEDVGLFDHNLESGGDKEFGQRVHDAGFKQGYAGDITAYHPARDSLEELRSKARRIGRGRAQMRRHHPEVGDYVHPLHPIRFLPPSPWRLRRRYADTSVSASEMVGFYALEYGLKLTQTASSICETADIHWGE</sequence>
<dbReference type="Gene3D" id="3.90.550.10">
    <property type="entry name" value="Spore Coat Polysaccharide Biosynthesis Protein SpsA, Chain A"/>
    <property type="match status" value="1"/>
</dbReference>
<dbReference type="SUPFAM" id="SSF53448">
    <property type="entry name" value="Nucleotide-diphospho-sugar transferases"/>
    <property type="match status" value="1"/>
</dbReference>
<dbReference type="AlphaFoldDB" id="A0A1I6RUS5"/>
<dbReference type="InterPro" id="IPR050834">
    <property type="entry name" value="Glycosyltransf_2"/>
</dbReference>
<dbReference type="Proteomes" id="UP000199199">
    <property type="component" value="Unassembled WGS sequence"/>
</dbReference>
<dbReference type="GO" id="GO:0016740">
    <property type="term" value="F:transferase activity"/>
    <property type="evidence" value="ECO:0007669"/>
    <property type="project" value="UniProtKB-KW"/>
</dbReference>
<proteinExistence type="predicted"/>
<dbReference type="InterPro" id="IPR029044">
    <property type="entry name" value="Nucleotide-diphossugar_trans"/>
</dbReference>
<organism evidence="2 3">
    <name type="scientific">Halostagnicola kamekurae</name>
    <dbReference type="NCBI Taxonomy" id="619731"/>
    <lineage>
        <taxon>Archaea</taxon>
        <taxon>Methanobacteriati</taxon>
        <taxon>Methanobacteriota</taxon>
        <taxon>Stenosarchaea group</taxon>
        <taxon>Halobacteria</taxon>
        <taxon>Halobacteriales</taxon>
        <taxon>Natrialbaceae</taxon>
        <taxon>Halostagnicola</taxon>
    </lineage>
</organism>
<keyword evidence="2" id="KW-0808">Transferase</keyword>
<dbReference type="EMBL" id="FOZS01000002">
    <property type="protein sequence ID" value="SFS68479.1"/>
    <property type="molecule type" value="Genomic_DNA"/>
</dbReference>
<evidence type="ECO:0000313" key="3">
    <source>
        <dbReference type="Proteomes" id="UP000199199"/>
    </source>
</evidence>
<keyword evidence="3" id="KW-1185">Reference proteome</keyword>
<evidence type="ECO:0000313" key="2">
    <source>
        <dbReference type="EMBL" id="SFS68479.1"/>
    </source>
</evidence>
<dbReference type="PANTHER" id="PTHR43685:SF2">
    <property type="entry name" value="GLYCOSYLTRANSFERASE 2-LIKE DOMAIN-CONTAINING PROTEIN"/>
    <property type="match status" value="1"/>
</dbReference>
<gene>
    <name evidence="2" type="ORF">SAMN04488556_2166</name>
</gene>
<reference evidence="3" key="1">
    <citation type="submission" date="2016-10" db="EMBL/GenBank/DDBJ databases">
        <authorList>
            <person name="Varghese N."/>
            <person name="Submissions S."/>
        </authorList>
    </citation>
    <scope>NUCLEOTIDE SEQUENCE [LARGE SCALE GENOMIC DNA]</scope>
    <source>
        <strain evidence="3">DSM 22427</strain>
    </source>
</reference>